<dbReference type="AlphaFoldDB" id="A0A0S3STJ6"/>
<accession>A0A0S3STJ6</accession>
<keyword evidence="3" id="KW-1185">Reference proteome</keyword>
<dbReference type="Proteomes" id="UP000291084">
    <property type="component" value="Chromosome 8"/>
</dbReference>
<dbReference type="EMBL" id="AP015041">
    <property type="protein sequence ID" value="BAT96138.1"/>
    <property type="molecule type" value="Genomic_DNA"/>
</dbReference>
<feature type="compositionally biased region" description="Basic and acidic residues" evidence="1">
    <location>
        <begin position="51"/>
        <end position="65"/>
    </location>
</feature>
<evidence type="ECO:0000313" key="2">
    <source>
        <dbReference type="EMBL" id="BAT96138.1"/>
    </source>
</evidence>
<reference evidence="2 3" key="1">
    <citation type="journal article" date="2015" name="Sci. Rep.">
        <title>The power of single molecule real-time sequencing technology in the de novo assembly of a eukaryotic genome.</title>
        <authorList>
            <person name="Sakai H."/>
            <person name="Naito K."/>
            <person name="Ogiso-Tanaka E."/>
            <person name="Takahashi Y."/>
            <person name="Iseki K."/>
            <person name="Muto C."/>
            <person name="Satou K."/>
            <person name="Teruya K."/>
            <person name="Shiroma A."/>
            <person name="Shimoji M."/>
            <person name="Hirano T."/>
            <person name="Itoh T."/>
            <person name="Kaga A."/>
            <person name="Tomooka N."/>
        </authorList>
    </citation>
    <scope>NUCLEOTIDE SEQUENCE [LARGE SCALE GENOMIC DNA]</scope>
    <source>
        <strain evidence="3">cv. Shumari</strain>
    </source>
</reference>
<protein>
    <submittedName>
        <fullName evidence="2">Uncharacterized protein</fullName>
    </submittedName>
</protein>
<organism evidence="2 3">
    <name type="scientific">Vigna angularis var. angularis</name>
    <dbReference type="NCBI Taxonomy" id="157739"/>
    <lineage>
        <taxon>Eukaryota</taxon>
        <taxon>Viridiplantae</taxon>
        <taxon>Streptophyta</taxon>
        <taxon>Embryophyta</taxon>
        <taxon>Tracheophyta</taxon>
        <taxon>Spermatophyta</taxon>
        <taxon>Magnoliopsida</taxon>
        <taxon>eudicotyledons</taxon>
        <taxon>Gunneridae</taxon>
        <taxon>Pentapetalae</taxon>
        <taxon>rosids</taxon>
        <taxon>fabids</taxon>
        <taxon>Fabales</taxon>
        <taxon>Fabaceae</taxon>
        <taxon>Papilionoideae</taxon>
        <taxon>50 kb inversion clade</taxon>
        <taxon>NPAAA clade</taxon>
        <taxon>indigoferoid/millettioid clade</taxon>
        <taxon>Phaseoleae</taxon>
        <taxon>Vigna</taxon>
    </lineage>
</organism>
<feature type="compositionally biased region" description="Polar residues" evidence="1">
    <location>
        <begin position="34"/>
        <end position="45"/>
    </location>
</feature>
<sequence length="123" mass="14348">MAERFSKFVFCKKETNLNLAGNKEHFRKKDEDVASSSTVCETEGSSLKLKQRLEKEHEGRDEHQPTKGQYVDSLSVEMSTRATLYRPKTNFERHMVEQMQTLVNPPTHPSLTKWIKRLLHSRS</sequence>
<name>A0A0S3STJ6_PHAAN</name>
<evidence type="ECO:0000256" key="1">
    <source>
        <dbReference type="SAM" id="MobiDB-lite"/>
    </source>
</evidence>
<proteinExistence type="predicted"/>
<evidence type="ECO:0000313" key="3">
    <source>
        <dbReference type="Proteomes" id="UP000291084"/>
    </source>
</evidence>
<gene>
    <name evidence="2" type="primary">Vigan.08G302400</name>
    <name evidence="2" type="ORF">VIGAN_08302400</name>
</gene>
<feature type="region of interest" description="Disordered" evidence="1">
    <location>
        <begin position="28"/>
        <end position="70"/>
    </location>
</feature>